<keyword evidence="6" id="KW-0328">Glycosyltransferase</keyword>
<evidence type="ECO:0000256" key="1">
    <source>
        <dbReference type="ARBA" id="ARBA00001946"/>
    </source>
</evidence>
<dbReference type="InterPro" id="IPR000836">
    <property type="entry name" value="PRTase_dom"/>
</dbReference>
<feature type="domain" description="Phosphoribosyltransferase" evidence="10">
    <location>
        <begin position="33"/>
        <end position="237"/>
    </location>
</feature>
<name>A0A0F9WKZ5_9ZZZZ</name>
<proteinExistence type="inferred from homology"/>
<organism evidence="11">
    <name type="scientific">marine sediment metagenome</name>
    <dbReference type="NCBI Taxonomy" id="412755"/>
    <lineage>
        <taxon>unclassified sequences</taxon>
        <taxon>metagenomes</taxon>
        <taxon>ecological metagenomes</taxon>
    </lineage>
</organism>
<evidence type="ECO:0000256" key="6">
    <source>
        <dbReference type="ARBA" id="ARBA00022676"/>
    </source>
</evidence>
<dbReference type="EC" id="2.4.2.9" evidence="4"/>
<comment type="pathway">
    <text evidence="2">Pyrimidine metabolism; UMP biosynthesis via salvage pathway; UMP from uracil: step 1/1.</text>
</comment>
<dbReference type="EMBL" id="LAZR01000145">
    <property type="protein sequence ID" value="KKN86701.1"/>
    <property type="molecule type" value="Genomic_DNA"/>
</dbReference>
<dbReference type="FunFam" id="3.40.50.2020:FF:000023">
    <property type="entry name" value="Probable uracil phosphoribosyltransferase"/>
    <property type="match status" value="1"/>
</dbReference>
<evidence type="ECO:0000259" key="10">
    <source>
        <dbReference type="Pfam" id="PF14681"/>
    </source>
</evidence>
<keyword evidence="9" id="KW-0342">GTP-binding</keyword>
<comment type="caution">
    <text evidence="11">The sequence shown here is derived from an EMBL/GenBank/DDBJ whole genome shotgun (WGS) entry which is preliminary data.</text>
</comment>
<dbReference type="CDD" id="cd06223">
    <property type="entry name" value="PRTases_typeI"/>
    <property type="match status" value="1"/>
</dbReference>
<dbReference type="Pfam" id="PF14681">
    <property type="entry name" value="UPRTase"/>
    <property type="match status" value="1"/>
</dbReference>
<evidence type="ECO:0000313" key="11">
    <source>
        <dbReference type="EMBL" id="KKN86701.1"/>
    </source>
</evidence>
<evidence type="ECO:0000256" key="5">
    <source>
        <dbReference type="ARBA" id="ARBA00022533"/>
    </source>
</evidence>
<dbReference type="PANTHER" id="PTHR11608">
    <property type="entry name" value="BIFUNCTIONAL PROTEIN PYRR"/>
    <property type="match status" value="1"/>
</dbReference>
<evidence type="ECO:0000256" key="8">
    <source>
        <dbReference type="ARBA" id="ARBA00022741"/>
    </source>
</evidence>
<dbReference type="NCBIfam" id="NF001097">
    <property type="entry name" value="PRK00129.1"/>
    <property type="match status" value="1"/>
</dbReference>
<gene>
    <name evidence="11" type="ORF">LCGC14_0266640</name>
</gene>
<dbReference type="GO" id="GO:0005525">
    <property type="term" value="F:GTP binding"/>
    <property type="evidence" value="ECO:0007669"/>
    <property type="project" value="UniProtKB-KW"/>
</dbReference>
<comment type="similarity">
    <text evidence="3">Belongs to the UPRTase family.</text>
</comment>
<evidence type="ECO:0000256" key="3">
    <source>
        <dbReference type="ARBA" id="ARBA00009516"/>
    </source>
</evidence>
<keyword evidence="7" id="KW-0808">Transferase</keyword>
<evidence type="ECO:0000256" key="7">
    <source>
        <dbReference type="ARBA" id="ARBA00022679"/>
    </source>
</evidence>
<protein>
    <recommendedName>
        <fullName evidence="4">uracil phosphoribosyltransferase</fullName>
        <ecNumber evidence="4">2.4.2.9</ecNumber>
    </recommendedName>
</protein>
<dbReference type="InterPro" id="IPR029057">
    <property type="entry name" value="PRTase-like"/>
</dbReference>
<dbReference type="PANTHER" id="PTHR11608:SF0">
    <property type="entry name" value="BIFUNCTIONAL PROTEIN PYRR"/>
    <property type="match status" value="1"/>
</dbReference>
<evidence type="ECO:0000256" key="2">
    <source>
        <dbReference type="ARBA" id="ARBA00005180"/>
    </source>
</evidence>
<keyword evidence="5" id="KW-0021">Allosteric enzyme</keyword>
<comment type="cofactor">
    <cofactor evidence="1">
        <name>Mg(2+)</name>
        <dbReference type="ChEBI" id="CHEBI:18420"/>
    </cofactor>
</comment>
<dbReference type="AlphaFoldDB" id="A0A0F9WKZ5"/>
<dbReference type="InterPro" id="IPR050137">
    <property type="entry name" value="PyrR_bifunctional"/>
</dbReference>
<reference evidence="11" key="1">
    <citation type="journal article" date="2015" name="Nature">
        <title>Complex archaea that bridge the gap between prokaryotes and eukaryotes.</title>
        <authorList>
            <person name="Spang A."/>
            <person name="Saw J.H."/>
            <person name="Jorgensen S.L."/>
            <person name="Zaremba-Niedzwiedzka K."/>
            <person name="Martijn J."/>
            <person name="Lind A.E."/>
            <person name="van Eijk R."/>
            <person name="Schleper C."/>
            <person name="Guy L."/>
            <person name="Ettema T.J."/>
        </authorList>
    </citation>
    <scope>NUCLEOTIDE SEQUENCE</scope>
</reference>
<sequence>MVTFIMSSFIFENSILENKLAFMIIHNLGEENSVLNQFISEIRDSQIQKDAMRFRRNIERIGEILCYEFSKELAYSSQNVETPLGSKSINLSNDQVVICSILRAGLPLHQGLLNYLDAAENGFISAFRKHEGNEDNFEVIVDYFAAPSLEGKVLVLTDPMLATGRTLENVLLALKERHGTPSAIHIISVIGSQPGISFVKDVFPESTHLWIAAVDPELNSRGYIIPGIGDAGDLAYGQKL</sequence>
<accession>A0A0F9WKZ5</accession>
<dbReference type="SUPFAM" id="SSF53271">
    <property type="entry name" value="PRTase-like"/>
    <property type="match status" value="1"/>
</dbReference>
<dbReference type="Gene3D" id="3.40.50.2020">
    <property type="match status" value="1"/>
</dbReference>
<evidence type="ECO:0000256" key="4">
    <source>
        <dbReference type="ARBA" id="ARBA00011894"/>
    </source>
</evidence>
<keyword evidence="8" id="KW-0547">Nucleotide-binding</keyword>
<dbReference type="GO" id="GO:0004845">
    <property type="term" value="F:uracil phosphoribosyltransferase activity"/>
    <property type="evidence" value="ECO:0007669"/>
    <property type="project" value="UniProtKB-EC"/>
</dbReference>
<evidence type="ECO:0000256" key="9">
    <source>
        <dbReference type="ARBA" id="ARBA00023134"/>
    </source>
</evidence>